<dbReference type="HOGENOM" id="CLU_1082104_0_0_1"/>
<gene>
    <name evidence="2" type="ORF">MPH_11463</name>
</gene>
<evidence type="ECO:0000313" key="3">
    <source>
        <dbReference type="Proteomes" id="UP000007129"/>
    </source>
</evidence>
<dbReference type="InParanoid" id="K2RAD9"/>
<dbReference type="EMBL" id="AHHD01000469">
    <property type="protein sequence ID" value="EKG11448.1"/>
    <property type="molecule type" value="Genomic_DNA"/>
</dbReference>
<dbReference type="Proteomes" id="UP000007129">
    <property type="component" value="Unassembled WGS sequence"/>
</dbReference>
<name>K2RAD9_MACPH</name>
<evidence type="ECO:0000256" key="1">
    <source>
        <dbReference type="SAM" id="Phobius"/>
    </source>
</evidence>
<keyword evidence="1" id="KW-1133">Transmembrane helix</keyword>
<dbReference type="AlphaFoldDB" id="K2RAD9"/>
<keyword evidence="1" id="KW-0812">Transmembrane</keyword>
<dbReference type="VEuPathDB" id="FungiDB:MPH_11463"/>
<keyword evidence="1" id="KW-0472">Membrane</keyword>
<reference evidence="2 3" key="1">
    <citation type="journal article" date="2012" name="BMC Genomics">
        <title>Tools to kill: Genome of one of the most destructive plant pathogenic fungi Macrophomina phaseolina.</title>
        <authorList>
            <person name="Islam M.S."/>
            <person name="Haque M.S."/>
            <person name="Islam M.M."/>
            <person name="Emdad E.M."/>
            <person name="Halim A."/>
            <person name="Hossen Q.M.M."/>
            <person name="Hossain M.Z."/>
            <person name="Ahmed B."/>
            <person name="Rahim S."/>
            <person name="Rahman M.S."/>
            <person name="Alam M.M."/>
            <person name="Hou S."/>
            <person name="Wan X."/>
            <person name="Saito J.A."/>
            <person name="Alam M."/>
        </authorList>
    </citation>
    <scope>NUCLEOTIDE SEQUENCE [LARGE SCALE GENOMIC DNA]</scope>
    <source>
        <strain evidence="2 3">MS6</strain>
    </source>
</reference>
<comment type="caution">
    <text evidence="2">The sequence shown here is derived from an EMBL/GenBank/DDBJ whole genome shotgun (WGS) entry which is preliminary data.</text>
</comment>
<sequence>MRVGRAYTMKRRKIGTTYFNDGMPLGAELFLRVSMFGCISHRYPPGVTINFQSSVALEGSAFIASIILHAFPLPLSLKCPASPGCKSRIQTGVPILLCRDVRPGITSPHPAPRASAIELPITANWTSAPNSKIALLALLLPHLLQLLHMLPMVADLSGLPIRLDVDFAVGRQVLVPMALALPLLLQLLLLDGFRLLPRPDLVFLEAQLWRSREGARTGVRNTECAGWRCAEEGGRAEEGRHLFSWRVVFGEAPRFLL</sequence>
<accession>K2RAD9</accession>
<organism evidence="2 3">
    <name type="scientific">Macrophomina phaseolina (strain MS6)</name>
    <name type="common">Charcoal rot fungus</name>
    <dbReference type="NCBI Taxonomy" id="1126212"/>
    <lineage>
        <taxon>Eukaryota</taxon>
        <taxon>Fungi</taxon>
        <taxon>Dikarya</taxon>
        <taxon>Ascomycota</taxon>
        <taxon>Pezizomycotina</taxon>
        <taxon>Dothideomycetes</taxon>
        <taxon>Dothideomycetes incertae sedis</taxon>
        <taxon>Botryosphaeriales</taxon>
        <taxon>Botryosphaeriaceae</taxon>
        <taxon>Macrophomina</taxon>
    </lineage>
</organism>
<proteinExistence type="predicted"/>
<protein>
    <submittedName>
        <fullName evidence="2">Uncharacterized protein</fullName>
    </submittedName>
</protein>
<feature type="transmembrane region" description="Helical" evidence="1">
    <location>
        <begin position="133"/>
        <end position="153"/>
    </location>
</feature>
<evidence type="ECO:0000313" key="2">
    <source>
        <dbReference type="EMBL" id="EKG11448.1"/>
    </source>
</evidence>
<feature type="transmembrane region" description="Helical" evidence="1">
    <location>
        <begin position="173"/>
        <end position="190"/>
    </location>
</feature>